<protein>
    <submittedName>
        <fullName evidence="1">Uncharacterized protein</fullName>
    </submittedName>
</protein>
<name>A0A947DF83_9CYAN</name>
<dbReference type="EMBL" id="JADOES010000014">
    <property type="protein sequence ID" value="MBT9315675.1"/>
    <property type="molecule type" value="Genomic_DNA"/>
</dbReference>
<sequence length="68" mass="7725">MGFLPAFFVFSIVFLSFSRTVLTPPETPQEIIDPAQKLSAALLEYQILQELKKEAEQQQTRPKSSIVQ</sequence>
<reference evidence="1" key="1">
    <citation type="submission" date="2020-11" db="EMBL/GenBank/DDBJ databases">
        <authorList>
            <person name="Konstantinou D."/>
            <person name="Gkelis S."/>
            <person name="Popin R."/>
            <person name="Fewer D."/>
            <person name="Sivonen K."/>
        </authorList>
    </citation>
    <scope>NUCLEOTIDE SEQUENCE</scope>
    <source>
        <strain evidence="1">TAU-MAC 1115</strain>
    </source>
</reference>
<reference evidence="1" key="2">
    <citation type="journal article" date="2021" name="Mar. Drugs">
        <title>Genome Reduction and Secondary Metabolism of the Marine Sponge-Associated Cyanobacterium Leptothoe.</title>
        <authorList>
            <person name="Konstantinou D."/>
            <person name="Popin R.V."/>
            <person name="Fewer D.P."/>
            <person name="Sivonen K."/>
            <person name="Gkelis S."/>
        </authorList>
    </citation>
    <scope>NUCLEOTIDE SEQUENCE</scope>
    <source>
        <strain evidence="1">TAU-MAC 1115</strain>
    </source>
</reference>
<evidence type="ECO:0000313" key="1">
    <source>
        <dbReference type="EMBL" id="MBT9315675.1"/>
    </source>
</evidence>
<accession>A0A947DF83</accession>
<organism evidence="1 2">
    <name type="scientific">Leptothoe spongobia TAU-MAC 1115</name>
    <dbReference type="NCBI Taxonomy" id="1967444"/>
    <lineage>
        <taxon>Bacteria</taxon>
        <taxon>Bacillati</taxon>
        <taxon>Cyanobacteriota</taxon>
        <taxon>Cyanophyceae</taxon>
        <taxon>Nodosilineales</taxon>
        <taxon>Cymatolegaceae</taxon>
        <taxon>Leptothoe</taxon>
        <taxon>Leptothoe spongobia</taxon>
    </lineage>
</organism>
<dbReference type="RefSeq" id="WP_215608740.1">
    <property type="nucleotide sequence ID" value="NZ_JADOES010000014.1"/>
</dbReference>
<gene>
    <name evidence="1" type="ORF">IXB50_09580</name>
</gene>
<comment type="caution">
    <text evidence="1">The sequence shown here is derived from an EMBL/GenBank/DDBJ whole genome shotgun (WGS) entry which is preliminary data.</text>
</comment>
<proteinExistence type="predicted"/>
<evidence type="ECO:0000313" key="2">
    <source>
        <dbReference type="Proteomes" id="UP000717364"/>
    </source>
</evidence>
<dbReference type="Proteomes" id="UP000717364">
    <property type="component" value="Unassembled WGS sequence"/>
</dbReference>
<dbReference type="AlphaFoldDB" id="A0A947DF83"/>
<keyword evidence="2" id="KW-1185">Reference proteome</keyword>